<accession>A0A6A5XL38</accession>
<dbReference type="RefSeq" id="XP_033382347.1">
    <property type="nucleotide sequence ID" value="XM_033522378.1"/>
</dbReference>
<name>A0A6A5XL38_9PLEO</name>
<keyword evidence="3" id="KW-1185">Reference proteome</keyword>
<dbReference type="GeneID" id="54279775"/>
<evidence type="ECO:0000256" key="1">
    <source>
        <dbReference type="SAM" id="MobiDB-lite"/>
    </source>
</evidence>
<evidence type="ECO:0000313" key="3">
    <source>
        <dbReference type="Proteomes" id="UP000799778"/>
    </source>
</evidence>
<dbReference type="PANTHER" id="PTHR42085:SF1">
    <property type="entry name" value="F-BOX DOMAIN-CONTAINING PROTEIN"/>
    <property type="match status" value="1"/>
</dbReference>
<dbReference type="AlphaFoldDB" id="A0A6A5XL38"/>
<dbReference type="InterPro" id="IPR038883">
    <property type="entry name" value="AN11006-like"/>
</dbReference>
<gene>
    <name evidence="2" type="ORF">BU24DRAFT_250716</name>
</gene>
<dbReference type="Proteomes" id="UP000799778">
    <property type="component" value="Unassembled WGS sequence"/>
</dbReference>
<reference evidence="2" key="1">
    <citation type="journal article" date="2020" name="Stud. Mycol.">
        <title>101 Dothideomycetes genomes: a test case for predicting lifestyles and emergence of pathogens.</title>
        <authorList>
            <person name="Haridas S."/>
            <person name="Albert R."/>
            <person name="Binder M."/>
            <person name="Bloem J."/>
            <person name="Labutti K."/>
            <person name="Salamov A."/>
            <person name="Andreopoulos B."/>
            <person name="Baker S."/>
            <person name="Barry K."/>
            <person name="Bills G."/>
            <person name="Bluhm B."/>
            <person name="Cannon C."/>
            <person name="Castanera R."/>
            <person name="Culley D."/>
            <person name="Daum C."/>
            <person name="Ezra D."/>
            <person name="Gonzalez J."/>
            <person name="Henrissat B."/>
            <person name="Kuo A."/>
            <person name="Liang C."/>
            <person name="Lipzen A."/>
            <person name="Lutzoni F."/>
            <person name="Magnuson J."/>
            <person name="Mondo S."/>
            <person name="Nolan M."/>
            <person name="Ohm R."/>
            <person name="Pangilinan J."/>
            <person name="Park H.-J."/>
            <person name="Ramirez L."/>
            <person name="Alfaro M."/>
            <person name="Sun H."/>
            <person name="Tritt A."/>
            <person name="Yoshinaga Y."/>
            <person name="Zwiers L.-H."/>
            <person name="Turgeon B."/>
            <person name="Goodwin S."/>
            <person name="Spatafora J."/>
            <person name="Crous P."/>
            <person name="Grigoriev I."/>
        </authorList>
    </citation>
    <scope>NUCLEOTIDE SEQUENCE</scope>
    <source>
        <strain evidence="2">CBS 175.79</strain>
    </source>
</reference>
<dbReference type="EMBL" id="ML978071">
    <property type="protein sequence ID" value="KAF2014008.1"/>
    <property type="molecule type" value="Genomic_DNA"/>
</dbReference>
<sequence>MASRQLKNRMDINSPVSRRSCKQKSGKHSFSSNARASDVQPDATVFAYEHFPALLEERRRSRPFPPMKISFSELCTEIRVQIYRYHFRFSDPIEFWPETGVCDGDHRFDRYREAKLTREKFSKLTSSGDLNLKFLRVNRLINAEASQVFFGENEFRFSAINGQMAANIWMRRIYQRHYRWLKSITIAVPFYSDSFRSPYNATSIRTRDDMYDVMMFRSSRCPKSCHSSPKQVFTDREFKYTEAFVSLTAELMRATNLRTITLVIPHDYRYKQTDRHEDGYFDSETHDGQRQIWRDLQKLFLANPNLSLKMVCLRDGDGESNIWDYNFCDRKLVEQLSSLAPTTMWSAKNDSEGKWSVDKSIGLDDIGKPDKPDNRRWW</sequence>
<evidence type="ECO:0000313" key="2">
    <source>
        <dbReference type="EMBL" id="KAF2014008.1"/>
    </source>
</evidence>
<organism evidence="2 3">
    <name type="scientific">Aaosphaeria arxii CBS 175.79</name>
    <dbReference type="NCBI Taxonomy" id="1450172"/>
    <lineage>
        <taxon>Eukaryota</taxon>
        <taxon>Fungi</taxon>
        <taxon>Dikarya</taxon>
        <taxon>Ascomycota</taxon>
        <taxon>Pezizomycotina</taxon>
        <taxon>Dothideomycetes</taxon>
        <taxon>Pleosporomycetidae</taxon>
        <taxon>Pleosporales</taxon>
        <taxon>Pleosporales incertae sedis</taxon>
        <taxon>Aaosphaeria</taxon>
    </lineage>
</organism>
<dbReference type="OrthoDB" id="3799436at2759"/>
<dbReference type="PANTHER" id="PTHR42085">
    <property type="entry name" value="F-BOX DOMAIN-CONTAINING PROTEIN"/>
    <property type="match status" value="1"/>
</dbReference>
<proteinExistence type="predicted"/>
<protein>
    <submittedName>
        <fullName evidence="2">Uncharacterized protein</fullName>
    </submittedName>
</protein>
<feature type="region of interest" description="Disordered" evidence="1">
    <location>
        <begin position="1"/>
        <end position="36"/>
    </location>
</feature>